<dbReference type="InterPro" id="IPR011659">
    <property type="entry name" value="WD40"/>
</dbReference>
<evidence type="ECO:0000313" key="4">
    <source>
        <dbReference type="Proteomes" id="UP000326671"/>
    </source>
</evidence>
<dbReference type="Gene3D" id="3.20.20.140">
    <property type="entry name" value="Metal-dependent hydrolases"/>
    <property type="match status" value="2"/>
</dbReference>
<dbReference type="SUPFAM" id="SSF51556">
    <property type="entry name" value="Metallo-dependent hydrolases"/>
    <property type="match status" value="1"/>
</dbReference>
<dbReference type="PANTHER" id="PTHR36842:SF1">
    <property type="entry name" value="PROTEIN TOLB"/>
    <property type="match status" value="1"/>
</dbReference>
<gene>
    <name evidence="3" type="ORF">F4V44_20270</name>
</gene>
<accession>A0A5J5HCA3</accession>
<dbReference type="PANTHER" id="PTHR36842">
    <property type="entry name" value="PROTEIN TOLB HOMOLOG"/>
    <property type="match status" value="1"/>
</dbReference>
<dbReference type="InterPro" id="IPR006680">
    <property type="entry name" value="Amidohydro-rel"/>
</dbReference>
<dbReference type="SUPFAM" id="SSF51338">
    <property type="entry name" value="Composite domain of metallo-dependent hydrolases"/>
    <property type="match status" value="1"/>
</dbReference>
<evidence type="ECO:0000256" key="1">
    <source>
        <dbReference type="ARBA" id="ARBA00009820"/>
    </source>
</evidence>
<dbReference type="Pfam" id="PF01979">
    <property type="entry name" value="Amidohydro_1"/>
    <property type="match status" value="1"/>
</dbReference>
<dbReference type="RefSeq" id="WP_150441833.1">
    <property type="nucleotide sequence ID" value="NZ_VYKL01000034.1"/>
</dbReference>
<dbReference type="InterPro" id="IPR011059">
    <property type="entry name" value="Metal-dep_hydrolase_composite"/>
</dbReference>
<comment type="similarity">
    <text evidence="1">Belongs to the TolB family.</text>
</comment>
<dbReference type="Gene3D" id="2.120.10.60">
    <property type="entry name" value="Tricorn protease N-terminal domain"/>
    <property type="match status" value="1"/>
</dbReference>
<feature type="domain" description="Amidohydrolase-related" evidence="2">
    <location>
        <begin position="640"/>
        <end position="972"/>
    </location>
</feature>
<dbReference type="InterPro" id="IPR032466">
    <property type="entry name" value="Metal_Hydrolase"/>
</dbReference>
<dbReference type="Gene3D" id="2.120.10.30">
    <property type="entry name" value="TolB, C-terminal domain"/>
    <property type="match status" value="3"/>
</dbReference>
<dbReference type="OrthoDB" id="9797498at2"/>
<dbReference type="InterPro" id="IPR011044">
    <property type="entry name" value="Quino_amine_DH_bsu"/>
</dbReference>
<dbReference type="InterPro" id="IPR011042">
    <property type="entry name" value="6-blade_b-propeller_TolB-like"/>
</dbReference>
<comment type="caution">
    <text evidence="3">The sequence shown here is derived from an EMBL/GenBank/DDBJ whole genome shotgun (WGS) entry which is preliminary data.</text>
</comment>
<keyword evidence="3" id="KW-0378">Hydrolase</keyword>
<dbReference type="Pfam" id="PF26549">
    <property type="entry name" value="Tricorn_N"/>
    <property type="match status" value="1"/>
</dbReference>
<dbReference type="SUPFAM" id="SSF82171">
    <property type="entry name" value="DPP6 N-terminal domain-like"/>
    <property type="match status" value="2"/>
</dbReference>
<evidence type="ECO:0000313" key="3">
    <source>
        <dbReference type="EMBL" id="KAA9018345.1"/>
    </source>
</evidence>
<dbReference type="AlphaFoldDB" id="A0A5J5HCA3"/>
<keyword evidence="4" id="KW-1185">Reference proteome</keyword>
<dbReference type="SUPFAM" id="SSF50969">
    <property type="entry name" value="YVTN repeat-like/Quinoprotein amine dehydrogenase"/>
    <property type="match status" value="1"/>
</dbReference>
<dbReference type="Gene3D" id="2.30.40.10">
    <property type="entry name" value="Urease, subunit C, domain 1"/>
    <property type="match status" value="2"/>
</dbReference>
<sequence length="986" mass="109303">MKRKNMFRWTICMLIPVLFLGQDLLTGISSKVNADNGSNRVTITEGTNIAVAVSPDHSQLVMDLQGILWTLPMKGGTAKKITDEYIDPSFPDWSPNGNRIAFQSYQGGNYHIWSMNPDGSDMRQLTFGKYDDREPSYSPNGTKMAFSSDRGGSYDIWVLDLETNEVKAWTNTTSEEYQPTWSPDGNEIAYVDGKQIKAVDESGNIRTVITEASGTISNPSWSPEGKDIAYVVKDGLQSNLKISGKQVTRNEDVFPFPVEWLSTNEITYTADGHIKTRKLDQEKAETIPFRAEISLNLQEYELGEHDFDSKKQKDVKGIVAPKLSPNGRQVAFVALNDLWLLDVGKGKPRQLTDDSYMELDPAWSPDGKQIAYSSDKEGTEDIYLLDVASGKEQRLTTSDSAEFAAAWSPDGEKIAYQDEHGKTYTVNVSTGESKQVIEALNLPGPPTWGPDSKTIALAAINTYSSRFREGTNQIYIVNTETGTKNFVNPIPFKSLSNRNNSGPVWSPDGKHIAFIIESQLWMMAVDKNGQPTGEPRLISNEIADSPSWSGDSSTLLYLSKGELKLISINGDSLQTVPFKMKWKSELPTGKTVIHVGGLWDGVSKELKKNVDITLQGNRIVDIEPHKKGHNKKVIDASDLTVIPGLWDTHIHQQLSQSYYGSRQGRQLLSFGVTSTVSMGDYAYGAIEDREAIHSGNRVAPRYFASSELIEGSRVYYSNMRPTTSLDAVKREVERAESLDVDLLKTYVRLPNDHQNYVIDAAHEMGIPAFSHYFFPSMTFGQDGTSHISATQRLGFSRTVSPSGYAYGDVVKLAGESGMSVTSTLFANMLGFYPELLSDPRIEELYTPSQYQSFKSEYDVASTEYQESVARDVAILKNIIDAGGVVINGTDSPLVTMGFSTHAELMAMTEYGMTPYEALRTATYYPAKKMGVEDDLGTIEEGKIADLVFVKGNPLEEIKDTVNVQMVMKDGKIYSIDDIVAPFTKQN</sequence>
<organism evidence="3 4">
    <name type="scientific">Niallia endozanthoxylica</name>
    <dbReference type="NCBI Taxonomy" id="2036016"/>
    <lineage>
        <taxon>Bacteria</taxon>
        <taxon>Bacillati</taxon>
        <taxon>Bacillota</taxon>
        <taxon>Bacilli</taxon>
        <taxon>Bacillales</taxon>
        <taxon>Bacillaceae</taxon>
        <taxon>Niallia</taxon>
    </lineage>
</organism>
<dbReference type="Proteomes" id="UP000326671">
    <property type="component" value="Unassembled WGS sequence"/>
</dbReference>
<proteinExistence type="inferred from homology"/>
<evidence type="ECO:0000259" key="2">
    <source>
        <dbReference type="Pfam" id="PF01979"/>
    </source>
</evidence>
<dbReference type="Pfam" id="PF07676">
    <property type="entry name" value="PD40"/>
    <property type="match status" value="3"/>
</dbReference>
<protein>
    <submittedName>
        <fullName evidence="3">Amidohydrolase family protein</fullName>
    </submittedName>
</protein>
<reference evidence="3 4" key="1">
    <citation type="submission" date="2019-09" db="EMBL/GenBank/DDBJ databases">
        <title>Whole genome sequences of isolates from the Mars Exploration Rovers.</title>
        <authorList>
            <person name="Seuylemezian A."/>
            <person name="Vaishampayan P."/>
        </authorList>
    </citation>
    <scope>NUCLEOTIDE SEQUENCE [LARGE SCALE GENOMIC DNA]</scope>
    <source>
        <strain evidence="3 4">MER_TA_151</strain>
    </source>
</reference>
<dbReference type="EMBL" id="VYKL01000034">
    <property type="protein sequence ID" value="KAA9018345.1"/>
    <property type="molecule type" value="Genomic_DNA"/>
</dbReference>
<name>A0A5J5HCA3_9BACI</name>
<dbReference type="GO" id="GO:0016810">
    <property type="term" value="F:hydrolase activity, acting on carbon-nitrogen (but not peptide) bonds"/>
    <property type="evidence" value="ECO:0007669"/>
    <property type="project" value="InterPro"/>
</dbReference>